<sequence>MYRHFTATLAVALLTIAQPGRAGPLYRAGDVCVTLPRLVSFLHCTNARELDSKDAIRVHLRRRNPALPLYIPAKTNSPARSVSDETSVSVTMSISPTTPPRPLTDYTKTVDASMTYGPLEIVRLPGSSLEGGAVSPAITQAESLSATQDASTGASSDMSSAAAYSGIVLESISSFTSASSMGTAAAGVQASLPSSAASSAVGFPTTSTASGLICSKSSTSTTAQAGSLSESSQPFASTASPSSVDSLKSNTHAAVSSTQASSVPATGATSSLSSNSVAFRPTGELNSMVPTANTHYPTATTTVAANVYANNLVQANNLNRLYSGLTPQTACSGTQVACIDGKIARCQSGSYQLEACTEDQRCLAFPMTNTEGVSVGCRKSQIAKSVLGDAGSSAFTSSAAQVFTTSTTSTEAVPLPTSMEGSSDVRQHSTVTMTTVITIVDGKDSATATSASTSQPFYTAPAPVASQSGQTYGAEPSPEPQGALIVSVISAQSSAPSMYTSEATSSYPESETPAPTSFAYSPFPPLPAAPSKTGHTTILQSIVSPTQTQAAPTEGVHDPKPSESPNGPSPTASVLTIVDLTPKSSSIADSPTESPAAMALGAAQTVASTGKEPGAASTTNVVNGTPTVSVYLTVTVTEKQRETKTVTLIVPAE</sequence>
<dbReference type="Proteomes" id="UP000054481">
    <property type="component" value="Unassembled WGS sequence"/>
</dbReference>
<organism evidence="3 4">
    <name type="scientific">Hirsutella minnesotensis 3608</name>
    <dbReference type="NCBI Taxonomy" id="1043627"/>
    <lineage>
        <taxon>Eukaryota</taxon>
        <taxon>Fungi</taxon>
        <taxon>Dikarya</taxon>
        <taxon>Ascomycota</taxon>
        <taxon>Pezizomycotina</taxon>
        <taxon>Sordariomycetes</taxon>
        <taxon>Hypocreomycetidae</taxon>
        <taxon>Hypocreales</taxon>
        <taxon>Ophiocordycipitaceae</taxon>
        <taxon>Hirsutella</taxon>
    </lineage>
</organism>
<keyword evidence="2" id="KW-0732">Signal</keyword>
<protein>
    <recommendedName>
        <fullName evidence="5">Carbohydrate-binding module family 19 domain-containing protein</fullName>
    </recommendedName>
</protein>
<feature type="signal peptide" evidence="2">
    <location>
        <begin position="1"/>
        <end position="22"/>
    </location>
</feature>
<dbReference type="OrthoDB" id="2362516at2759"/>
<dbReference type="AlphaFoldDB" id="A0A0F8A6B5"/>
<accession>A0A0F8A6B5</accession>
<evidence type="ECO:0000313" key="3">
    <source>
        <dbReference type="EMBL" id="KJZ76789.1"/>
    </source>
</evidence>
<proteinExistence type="predicted"/>
<keyword evidence="4" id="KW-1185">Reference proteome</keyword>
<feature type="compositionally biased region" description="Polar residues" evidence="1">
    <location>
        <begin position="563"/>
        <end position="573"/>
    </location>
</feature>
<feature type="chain" id="PRO_5002526515" description="Carbohydrate-binding module family 19 domain-containing protein" evidence="2">
    <location>
        <begin position="23"/>
        <end position="653"/>
    </location>
</feature>
<evidence type="ECO:0000313" key="4">
    <source>
        <dbReference type="Proteomes" id="UP000054481"/>
    </source>
</evidence>
<evidence type="ECO:0000256" key="2">
    <source>
        <dbReference type="SAM" id="SignalP"/>
    </source>
</evidence>
<name>A0A0F8A6B5_9HYPO</name>
<feature type="region of interest" description="Disordered" evidence="1">
    <location>
        <begin position="545"/>
        <end position="573"/>
    </location>
</feature>
<reference evidence="3 4" key="1">
    <citation type="journal article" date="2014" name="Genome Biol. Evol.">
        <title>Comparative genomics and transcriptomics analyses reveal divergent lifestyle features of nematode endoparasitic fungus Hirsutella minnesotensis.</title>
        <authorList>
            <person name="Lai Y."/>
            <person name="Liu K."/>
            <person name="Zhang X."/>
            <person name="Zhang X."/>
            <person name="Li K."/>
            <person name="Wang N."/>
            <person name="Shu C."/>
            <person name="Wu Y."/>
            <person name="Wang C."/>
            <person name="Bushley K.E."/>
            <person name="Xiang M."/>
            <person name="Liu X."/>
        </authorList>
    </citation>
    <scope>NUCLEOTIDE SEQUENCE [LARGE SCALE GENOMIC DNA]</scope>
    <source>
        <strain evidence="3 4">3608</strain>
    </source>
</reference>
<gene>
    <name evidence="3" type="ORF">HIM_03666</name>
</gene>
<feature type="region of interest" description="Disordered" evidence="1">
    <location>
        <begin position="224"/>
        <end position="251"/>
    </location>
</feature>
<feature type="region of interest" description="Disordered" evidence="1">
    <location>
        <begin position="448"/>
        <end position="480"/>
    </location>
</feature>
<evidence type="ECO:0000256" key="1">
    <source>
        <dbReference type="SAM" id="MobiDB-lite"/>
    </source>
</evidence>
<evidence type="ECO:0008006" key="5">
    <source>
        <dbReference type="Google" id="ProtNLM"/>
    </source>
</evidence>
<dbReference type="EMBL" id="KQ030509">
    <property type="protein sequence ID" value="KJZ76789.1"/>
    <property type="molecule type" value="Genomic_DNA"/>
</dbReference>